<dbReference type="InterPro" id="IPR000477">
    <property type="entry name" value="RT_dom"/>
</dbReference>
<evidence type="ECO:0000313" key="6">
    <source>
        <dbReference type="Proteomes" id="UP001549921"/>
    </source>
</evidence>
<dbReference type="SUPFAM" id="SSF56672">
    <property type="entry name" value="DNA/RNA polymerases"/>
    <property type="match status" value="1"/>
</dbReference>
<dbReference type="PANTHER" id="PTHR19446">
    <property type="entry name" value="REVERSE TRANSCRIPTASES"/>
    <property type="match status" value="1"/>
</dbReference>
<dbReference type="EMBL" id="JBEDNZ010000025">
    <property type="protein sequence ID" value="KAL0810788.1"/>
    <property type="molecule type" value="Genomic_DNA"/>
</dbReference>
<evidence type="ECO:0000256" key="1">
    <source>
        <dbReference type="SAM" id="MobiDB-lite"/>
    </source>
</evidence>
<organism evidence="3 6">
    <name type="scientific">Loxostege sticticalis</name>
    <name type="common">Beet webworm moth</name>
    <dbReference type="NCBI Taxonomy" id="481309"/>
    <lineage>
        <taxon>Eukaryota</taxon>
        <taxon>Metazoa</taxon>
        <taxon>Ecdysozoa</taxon>
        <taxon>Arthropoda</taxon>
        <taxon>Hexapoda</taxon>
        <taxon>Insecta</taxon>
        <taxon>Pterygota</taxon>
        <taxon>Neoptera</taxon>
        <taxon>Endopterygota</taxon>
        <taxon>Lepidoptera</taxon>
        <taxon>Glossata</taxon>
        <taxon>Ditrysia</taxon>
        <taxon>Pyraloidea</taxon>
        <taxon>Crambidae</taxon>
        <taxon>Pyraustinae</taxon>
        <taxon>Loxostege</taxon>
    </lineage>
</organism>
<reference evidence="5 6" key="1">
    <citation type="submission" date="2024-06" db="EMBL/GenBank/DDBJ databases">
        <title>A chromosome-level genome assembly of beet webworm, Loxostege sticticalis.</title>
        <authorList>
            <person name="Zhang Y."/>
        </authorList>
    </citation>
    <scope>NUCLEOTIDE SEQUENCE [LARGE SCALE GENOMIC DNA]</scope>
    <source>
        <strain evidence="4">AQ026</strain>
        <strain evidence="3">AQ028</strain>
        <tissue evidence="3">Male pupae</tissue>
        <tissue evidence="4">Whole body</tissue>
    </source>
</reference>
<evidence type="ECO:0000313" key="4">
    <source>
        <dbReference type="EMBL" id="KAL0860399.1"/>
    </source>
</evidence>
<comment type="caution">
    <text evidence="3">The sequence shown here is derived from an EMBL/GenBank/DDBJ whole genome shotgun (WGS) entry which is preliminary data.</text>
</comment>
<protein>
    <recommendedName>
        <fullName evidence="2">Reverse transcriptase domain-containing protein</fullName>
    </recommendedName>
</protein>
<dbReference type="EMBL" id="JBEUOH010000025">
    <property type="protein sequence ID" value="KAL0860399.1"/>
    <property type="molecule type" value="Genomic_DNA"/>
</dbReference>
<gene>
    <name evidence="4" type="ORF">ABMA27_009793</name>
    <name evidence="3" type="ORF">ABMA28_010105</name>
</gene>
<keyword evidence="5" id="KW-1185">Reference proteome</keyword>
<evidence type="ECO:0000313" key="5">
    <source>
        <dbReference type="Proteomes" id="UP001549920"/>
    </source>
</evidence>
<feature type="region of interest" description="Disordered" evidence="1">
    <location>
        <begin position="94"/>
        <end position="119"/>
    </location>
</feature>
<dbReference type="CDD" id="cd01650">
    <property type="entry name" value="RT_nLTR_like"/>
    <property type="match status" value="1"/>
</dbReference>
<dbReference type="AlphaFoldDB" id="A0ABD0SBV1"/>
<sequence length="510" mass="58505">MTGFILFIAKLFSVNQKELCFNGIYDITSINKVFIWSSFEKNASTSILIKKILLNSSIFYTSCPVKQKQDCFHHVLGDRVKCLNPSTMEKYKKRWPRVPSGQATPSNSSSVGSSQFRGAKNPWESTSCYNTKGKNQQAHVTTLHDDTKIYHFYEDIEKAMASHKATHTLIIGDFNAKIVLYKTNREHVERDVEAWKEKTVQCVIEKHRGPKVFCKALQSGNHQITKIKDMNCVLATDRAKILKVIENYYQVLYSPMTEQPSNINRSKIRNIGSEEIPDIDRDEIWNALSKVKSGKTGGEDGIVPEMLKEGGESLIAELADLFNWCLSEGNIPKNWENAIVILLYKKGCKADLNNYRPISLLSQTYKLFSKILTNRVTRKLDFYQPREQAGFRQGYSTIDHILAVRVLIEKSTEYQIPIWLAFVDYKKAFDSVETWAVSESLRNARVDNRYINIIESIYSNATLKVAIPYHTKPVKIQRGSARETLSHLNCLPWYWKTSSRNLIVKIKAFL</sequence>
<feature type="compositionally biased region" description="Polar residues" evidence="1">
    <location>
        <begin position="101"/>
        <end position="116"/>
    </location>
</feature>
<evidence type="ECO:0000259" key="2">
    <source>
        <dbReference type="Pfam" id="PF00078"/>
    </source>
</evidence>
<dbReference type="GO" id="GO:0071897">
    <property type="term" value="P:DNA biosynthetic process"/>
    <property type="evidence" value="ECO:0007669"/>
    <property type="project" value="UniProtKB-ARBA"/>
</dbReference>
<dbReference type="InterPro" id="IPR043502">
    <property type="entry name" value="DNA/RNA_pol_sf"/>
</dbReference>
<feature type="domain" description="Reverse transcriptase" evidence="2">
    <location>
        <begin position="349"/>
        <end position="462"/>
    </location>
</feature>
<dbReference type="Proteomes" id="UP001549921">
    <property type="component" value="Unassembled WGS sequence"/>
</dbReference>
<dbReference type="Proteomes" id="UP001549920">
    <property type="component" value="Unassembled WGS sequence"/>
</dbReference>
<accession>A0ABD0SBV1</accession>
<proteinExistence type="predicted"/>
<name>A0ABD0SBV1_LOXSC</name>
<evidence type="ECO:0000313" key="3">
    <source>
        <dbReference type="EMBL" id="KAL0810788.1"/>
    </source>
</evidence>
<dbReference type="Pfam" id="PF00078">
    <property type="entry name" value="RVT_1"/>
    <property type="match status" value="1"/>
</dbReference>